<dbReference type="Proteomes" id="UP000701702">
    <property type="component" value="Unassembled WGS sequence"/>
</dbReference>
<accession>A0ABM8Y3N0</accession>
<reference evidence="1 2" key="1">
    <citation type="submission" date="2021-08" db="EMBL/GenBank/DDBJ databases">
        <authorList>
            <person name="Peeters C."/>
        </authorList>
    </citation>
    <scope>NUCLEOTIDE SEQUENCE [LARGE SCALE GENOMIC DNA]</scope>
    <source>
        <strain evidence="1 2">LMG 23994</strain>
    </source>
</reference>
<sequence length="65" mass="7321">MLSPHEIAKLLLLQETTEVEELDPADLGALVERQLVTLEKRSSSHVRPRLTSRGDALLKAVSRFR</sequence>
<dbReference type="RefSeq" id="WP_224010618.1">
    <property type="nucleotide sequence ID" value="NZ_CAJZAF010000068.1"/>
</dbReference>
<keyword evidence="2" id="KW-1185">Reference proteome</keyword>
<evidence type="ECO:0000313" key="1">
    <source>
        <dbReference type="EMBL" id="CAG9187372.1"/>
    </source>
</evidence>
<evidence type="ECO:0000313" key="2">
    <source>
        <dbReference type="Proteomes" id="UP000701702"/>
    </source>
</evidence>
<gene>
    <name evidence="1" type="ORF">LMG23994_06817</name>
</gene>
<proteinExistence type="predicted"/>
<dbReference type="EMBL" id="CAJZAF010000068">
    <property type="protein sequence ID" value="CAG9187372.1"/>
    <property type="molecule type" value="Genomic_DNA"/>
</dbReference>
<organism evidence="1 2">
    <name type="scientific">Cupriavidus pinatubonensis</name>
    <dbReference type="NCBI Taxonomy" id="248026"/>
    <lineage>
        <taxon>Bacteria</taxon>
        <taxon>Pseudomonadati</taxon>
        <taxon>Pseudomonadota</taxon>
        <taxon>Betaproteobacteria</taxon>
        <taxon>Burkholderiales</taxon>
        <taxon>Burkholderiaceae</taxon>
        <taxon>Cupriavidus</taxon>
    </lineage>
</organism>
<comment type="caution">
    <text evidence="1">The sequence shown here is derived from an EMBL/GenBank/DDBJ whole genome shotgun (WGS) entry which is preliminary data.</text>
</comment>
<protein>
    <submittedName>
        <fullName evidence="1">Uncharacterized protein</fullName>
    </submittedName>
</protein>
<name>A0ABM8Y3N0_9BURK</name>